<dbReference type="PANTHER" id="PTHR47466:SF1">
    <property type="entry name" value="METALLOPROTEASE MEP1 (AFU_ORTHOLOGUE AFUA_1G07730)-RELATED"/>
    <property type="match status" value="1"/>
</dbReference>
<keyword evidence="10" id="KW-1185">Reference proteome</keyword>
<dbReference type="Proteomes" id="UP000231791">
    <property type="component" value="Chromosome"/>
</dbReference>
<evidence type="ECO:0000256" key="2">
    <source>
        <dbReference type="ARBA" id="ARBA00022670"/>
    </source>
</evidence>
<dbReference type="SUPFAM" id="SSF55486">
    <property type="entry name" value="Metalloproteases ('zincins'), catalytic domain"/>
    <property type="match status" value="1"/>
</dbReference>
<keyword evidence="7" id="KW-0482">Metalloprotease</keyword>
<protein>
    <submittedName>
        <fullName evidence="9">Pregnancy-associated plasma protein-A</fullName>
    </submittedName>
</protein>
<dbReference type="Pfam" id="PF05572">
    <property type="entry name" value="Peptidase_M43"/>
    <property type="match status" value="1"/>
</dbReference>
<dbReference type="InterPro" id="IPR006311">
    <property type="entry name" value="TAT_signal"/>
</dbReference>
<keyword evidence="6" id="KW-0862">Zinc</keyword>
<keyword evidence="8" id="KW-1015">Disulfide bond</keyword>
<organism evidence="9 10">
    <name type="scientific">Streptomyces lavendulae subsp. lavendulae</name>
    <dbReference type="NCBI Taxonomy" id="58340"/>
    <lineage>
        <taxon>Bacteria</taxon>
        <taxon>Bacillati</taxon>
        <taxon>Actinomycetota</taxon>
        <taxon>Actinomycetes</taxon>
        <taxon>Kitasatosporales</taxon>
        <taxon>Streptomycetaceae</taxon>
        <taxon>Streptomyces</taxon>
    </lineage>
</organism>
<dbReference type="Gene3D" id="3.40.390.10">
    <property type="entry name" value="Collagenase (Catalytic Domain)"/>
    <property type="match status" value="1"/>
</dbReference>
<dbReference type="InterPro" id="IPR024079">
    <property type="entry name" value="MetalloPept_cat_dom_sf"/>
</dbReference>
<evidence type="ECO:0000256" key="3">
    <source>
        <dbReference type="ARBA" id="ARBA00022723"/>
    </source>
</evidence>
<dbReference type="PROSITE" id="PS51318">
    <property type="entry name" value="TAT"/>
    <property type="match status" value="1"/>
</dbReference>
<evidence type="ECO:0000256" key="6">
    <source>
        <dbReference type="ARBA" id="ARBA00022833"/>
    </source>
</evidence>
<evidence type="ECO:0000256" key="7">
    <source>
        <dbReference type="ARBA" id="ARBA00023049"/>
    </source>
</evidence>
<dbReference type="CDD" id="cd04275">
    <property type="entry name" value="ZnMc_pappalysin_like"/>
    <property type="match status" value="1"/>
</dbReference>
<accession>A0A2K8PNI6</accession>
<proteinExistence type="inferred from homology"/>
<sequence>MRAVARISPLLRRRLMGTAVLASTLAFAPLTAPTTVAAAAAKTPAEVCAEQGSAPANARVARPKDHHAADPNEISADQVKSMDADLKKKLAQLQLSPQQSEGMRAGAAAAVTTIPVYVHVITSGTTGKLTAAQINNQIAVLNAAYAGQGTGNVNSGFQFSLAGTDYTDNSTWYNVSDGTKAEKDMKNALRKGGKNALNLYTANLGGGLLGWATFPSSYASAPKMDGVVILNSSLPGGSATNYNEGDTATHEVGHWMGLYHTFQGGCTGSGDSVPDTPAESSAAFECPTGRDTCTAPGADPIHNFMDYTYDSCMYQFTAGQVSRMKSMWTAYRA</sequence>
<evidence type="ECO:0000313" key="10">
    <source>
        <dbReference type="Proteomes" id="UP000231791"/>
    </source>
</evidence>
<keyword evidence="4" id="KW-0732">Signal</keyword>
<keyword evidence="5" id="KW-0378">Hydrolase</keyword>
<evidence type="ECO:0000256" key="8">
    <source>
        <dbReference type="ARBA" id="ARBA00023157"/>
    </source>
</evidence>
<gene>
    <name evidence="9" type="ORF">SLAV_26915</name>
</gene>
<evidence type="ECO:0000256" key="4">
    <source>
        <dbReference type="ARBA" id="ARBA00022729"/>
    </source>
</evidence>
<reference evidence="9 10" key="1">
    <citation type="submission" date="2017-11" db="EMBL/GenBank/DDBJ databases">
        <title>Complete genome sequence of Streptomyces lavendulae subsp. lavendulae CCM 3239 (formerly 'Streptomyces aureofaciens CCM 3239'), the producer of the angucycline-type antibiotic auricin.</title>
        <authorList>
            <person name="Busche T."/>
            <person name="Novakova R."/>
            <person name="Al'Dilaimi A."/>
            <person name="Homerova D."/>
            <person name="Feckova L."/>
            <person name="Rezuchova B."/>
            <person name="Mingyar E."/>
            <person name="Csolleiova D."/>
            <person name="Bekeova C."/>
            <person name="Winkler A."/>
            <person name="Sevcikova B."/>
            <person name="Kalinowski J."/>
            <person name="Kormanec J."/>
            <person name="Ruckert C."/>
        </authorList>
    </citation>
    <scope>NUCLEOTIDE SEQUENCE [LARGE SCALE GENOMIC DNA]</scope>
    <source>
        <strain evidence="9 10">CCM 3239</strain>
    </source>
</reference>
<dbReference type="GO" id="GO:0008237">
    <property type="term" value="F:metallopeptidase activity"/>
    <property type="evidence" value="ECO:0007669"/>
    <property type="project" value="UniProtKB-KW"/>
</dbReference>
<evidence type="ECO:0000256" key="1">
    <source>
        <dbReference type="ARBA" id="ARBA00008721"/>
    </source>
</evidence>
<evidence type="ECO:0000313" key="9">
    <source>
        <dbReference type="EMBL" id="ATZ27175.1"/>
    </source>
</evidence>
<dbReference type="AlphaFoldDB" id="A0A2K8PNI6"/>
<keyword evidence="3" id="KW-0479">Metal-binding</keyword>
<evidence type="ECO:0000256" key="5">
    <source>
        <dbReference type="ARBA" id="ARBA00022801"/>
    </source>
</evidence>
<dbReference type="PANTHER" id="PTHR47466">
    <property type="match status" value="1"/>
</dbReference>
<keyword evidence="2" id="KW-0645">Protease</keyword>
<dbReference type="GO" id="GO:0006508">
    <property type="term" value="P:proteolysis"/>
    <property type="evidence" value="ECO:0007669"/>
    <property type="project" value="UniProtKB-KW"/>
</dbReference>
<dbReference type="KEGG" id="slx:SLAV_26915"/>
<dbReference type="InterPro" id="IPR008754">
    <property type="entry name" value="Peptidase_M43"/>
</dbReference>
<name>A0A2K8PNI6_STRLA</name>
<dbReference type="EMBL" id="CP024985">
    <property type="protein sequence ID" value="ATZ27175.1"/>
    <property type="molecule type" value="Genomic_DNA"/>
</dbReference>
<dbReference type="GO" id="GO:0046872">
    <property type="term" value="F:metal ion binding"/>
    <property type="evidence" value="ECO:0007669"/>
    <property type="project" value="UniProtKB-KW"/>
</dbReference>
<comment type="similarity">
    <text evidence="1">Belongs to the peptidase M43B family.</text>
</comment>